<dbReference type="PROSITE" id="PS50888">
    <property type="entry name" value="BHLH"/>
    <property type="match status" value="1"/>
</dbReference>
<dbReference type="Proteomes" id="UP001604336">
    <property type="component" value="Unassembled WGS sequence"/>
</dbReference>
<accession>A0ABD1SFN4</accession>
<proteinExistence type="predicted"/>
<name>A0ABD1SFN4_9LAMI</name>
<dbReference type="GO" id="GO:0048766">
    <property type="term" value="P:root hair initiation"/>
    <property type="evidence" value="ECO:0007669"/>
    <property type="project" value="UniProtKB-ARBA"/>
</dbReference>
<dbReference type="GO" id="GO:0005634">
    <property type="term" value="C:nucleus"/>
    <property type="evidence" value="ECO:0007669"/>
    <property type="project" value="UniProtKB-SubCell"/>
</dbReference>
<dbReference type="FunFam" id="4.10.280.10:FF:000046">
    <property type="entry name" value="Transcription factor bHLH83"/>
    <property type="match status" value="1"/>
</dbReference>
<sequence length="340" mass="36837">MALAKDTMPNDSTLASIQATAYYGNNFGGSSFLASMDPSCELYGMDEPQKTAFTEGEKARIVAKNFTTSNSSSVSSLSTSNSNGLGYQVTPYLSEEGHSVISFKPEYGNFMQTGGSLLIFEQSKGLIKMSNQQDDYSVWEDNLHHNYHNQLNPKCSTATHSLLETSNSLHAAAASGGYGSLGSGGQFGWPNPEANTLTNGIEEISRQETGSSKRPTTGENTQALKKQCTVASSVGSKNKPKPKSTPTKDPQSIAAKNRRERISERLKVLQDLVPNGSKVDLVTMLEKAISYVKFLQLQVKVLATDEFWPAQGRKAPELSQVKEAIDDILASQIDRNSSSK</sequence>
<feature type="domain" description="BHLH" evidence="7">
    <location>
        <begin position="246"/>
        <end position="295"/>
    </location>
</feature>
<comment type="subcellular location">
    <subcellularLocation>
        <location evidence="1">Nucleus</location>
    </subcellularLocation>
</comment>
<keyword evidence="4" id="KW-0804">Transcription</keyword>
<evidence type="ECO:0000256" key="6">
    <source>
        <dbReference type="SAM" id="MobiDB-lite"/>
    </source>
</evidence>
<dbReference type="Gene3D" id="4.10.280.10">
    <property type="entry name" value="Helix-loop-helix DNA-binding domain"/>
    <property type="match status" value="1"/>
</dbReference>
<dbReference type="SUPFAM" id="SSF47459">
    <property type="entry name" value="HLH, helix-loop-helix DNA-binding domain"/>
    <property type="match status" value="1"/>
</dbReference>
<keyword evidence="3" id="KW-0238">DNA-binding</keyword>
<dbReference type="InterPro" id="IPR036638">
    <property type="entry name" value="HLH_DNA-bd_sf"/>
</dbReference>
<dbReference type="EMBL" id="JBFOLK010000007">
    <property type="protein sequence ID" value="KAL2499490.1"/>
    <property type="molecule type" value="Genomic_DNA"/>
</dbReference>
<keyword evidence="5" id="KW-0539">Nucleus</keyword>
<evidence type="ECO:0000313" key="8">
    <source>
        <dbReference type="EMBL" id="KAL2499490.1"/>
    </source>
</evidence>
<dbReference type="Pfam" id="PF00010">
    <property type="entry name" value="HLH"/>
    <property type="match status" value="1"/>
</dbReference>
<evidence type="ECO:0000256" key="5">
    <source>
        <dbReference type="ARBA" id="ARBA00023242"/>
    </source>
</evidence>
<feature type="region of interest" description="Disordered" evidence="6">
    <location>
        <begin position="205"/>
        <end position="257"/>
    </location>
</feature>
<protein>
    <submittedName>
        <fullName evidence="8">Transcription factor bHLH</fullName>
    </submittedName>
</protein>
<evidence type="ECO:0000256" key="2">
    <source>
        <dbReference type="ARBA" id="ARBA00023015"/>
    </source>
</evidence>
<organism evidence="8 9">
    <name type="scientific">Abeliophyllum distichum</name>
    <dbReference type="NCBI Taxonomy" id="126358"/>
    <lineage>
        <taxon>Eukaryota</taxon>
        <taxon>Viridiplantae</taxon>
        <taxon>Streptophyta</taxon>
        <taxon>Embryophyta</taxon>
        <taxon>Tracheophyta</taxon>
        <taxon>Spermatophyta</taxon>
        <taxon>Magnoliopsida</taxon>
        <taxon>eudicotyledons</taxon>
        <taxon>Gunneridae</taxon>
        <taxon>Pentapetalae</taxon>
        <taxon>asterids</taxon>
        <taxon>lamiids</taxon>
        <taxon>Lamiales</taxon>
        <taxon>Oleaceae</taxon>
        <taxon>Forsythieae</taxon>
        <taxon>Abeliophyllum</taxon>
    </lineage>
</organism>
<dbReference type="InterPro" id="IPR011598">
    <property type="entry name" value="bHLH_dom"/>
</dbReference>
<feature type="compositionally biased region" description="Polar residues" evidence="6">
    <location>
        <begin position="207"/>
        <end position="235"/>
    </location>
</feature>
<keyword evidence="2" id="KW-0805">Transcription regulation</keyword>
<dbReference type="GO" id="GO:0003677">
    <property type="term" value="F:DNA binding"/>
    <property type="evidence" value="ECO:0007669"/>
    <property type="project" value="UniProtKB-KW"/>
</dbReference>
<evidence type="ECO:0000256" key="3">
    <source>
        <dbReference type="ARBA" id="ARBA00023125"/>
    </source>
</evidence>
<reference evidence="9" key="1">
    <citation type="submission" date="2024-07" db="EMBL/GenBank/DDBJ databases">
        <title>Two chromosome-level genome assemblies of Korean endemic species Abeliophyllum distichum and Forsythia ovata (Oleaceae).</title>
        <authorList>
            <person name="Jang H."/>
        </authorList>
    </citation>
    <scope>NUCLEOTIDE SEQUENCE [LARGE SCALE GENOMIC DNA]</scope>
</reference>
<evidence type="ECO:0000256" key="4">
    <source>
        <dbReference type="ARBA" id="ARBA00023163"/>
    </source>
</evidence>
<dbReference type="InterPro" id="IPR045843">
    <property type="entry name" value="IND-like"/>
</dbReference>
<dbReference type="AlphaFoldDB" id="A0ABD1SFN4"/>
<evidence type="ECO:0000313" key="9">
    <source>
        <dbReference type="Proteomes" id="UP001604336"/>
    </source>
</evidence>
<comment type="caution">
    <text evidence="8">The sequence shown here is derived from an EMBL/GenBank/DDBJ whole genome shotgun (WGS) entry which is preliminary data.</text>
</comment>
<evidence type="ECO:0000256" key="1">
    <source>
        <dbReference type="ARBA" id="ARBA00004123"/>
    </source>
</evidence>
<dbReference type="PANTHER" id="PTHR45914">
    <property type="entry name" value="TRANSCRIPTION FACTOR HEC3-RELATED"/>
    <property type="match status" value="1"/>
</dbReference>
<dbReference type="PANTHER" id="PTHR45914:SF59">
    <property type="entry name" value="TRANSCRIPTION FACTOR BHLH83-LIKE"/>
    <property type="match status" value="1"/>
</dbReference>
<dbReference type="SMART" id="SM00353">
    <property type="entry name" value="HLH"/>
    <property type="match status" value="1"/>
</dbReference>
<gene>
    <name evidence="8" type="ORF">Adt_25040</name>
</gene>
<evidence type="ECO:0000259" key="7">
    <source>
        <dbReference type="PROSITE" id="PS50888"/>
    </source>
</evidence>
<dbReference type="CDD" id="cd11454">
    <property type="entry name" value="bHLH_AtIND_like"/>
    <property type="match status" value="1"/>
</dbReference>
<keyword evidence="9" id="KW-1185">Reference proteome</keyword>